<dbReference type="PANTHER" id="PTHR33570">
    <property type="entry name" value="4-CARBOXYMUCONOLACTONE DECARBOXYLASE FAMILY PROTEIN"/>
    <property type="match status" value="1"/>
</dbReference>
<feature type="domain" description="Carboxymuconolactone decarboxylase-like" evidence="1">
    <location>
        <begin position="36"/>
        <end position="111"/>
    </location>
</feature>
<dbReference type="InterPro" id="IPR052512">
    <property type="entry name" value="4CMD/NDH-1_regulator"/>
</dbReference>
<evidence type="ECO:0000259" key="1">
    <source>
        <dbReference type="Pfam" id="PF02627"/>
    </source>
</evidence>
<dbReference type="Proteomes" id="UP000295431">
    <property type="component" value="Unassembled WGS sequence"/>
</dbReference>
<dbReference type="SUPFAM" id="SSF69118">
    <property type="entry name" value="AhpD-like"/>
    <property type="match status" value="1"/>
</dbReference>
<comment type="caution">
    <text evidence="2">The sequence shown here is derived from an EMBL/GenBank/DDBJ whole genome shotgun (WGS) entry which is preliminary data.</text>
</comment>
<dbReference type="OrthoDB" id="9802489at2"/>
<protein>
    <recommendedName>
        <fullName evidence="1">Carboxymuconolactone decarboxylase-like domain-containing protein</fullName>
    </recommendedName>
</protein>
<dbReference type="Pfam" id="PF02627">
    <property type="entry name" value="CMD"/>
    <property type="match status" value="1"/>
</dbReference>
<name>A0A4R4PES0_9ACTN</name>
<dbReference type="Gene3D" id="1.20.1290.10">
    <property type="entry name" value="AhpD-like"/>
    <property type="match status" value="1"/>
</dbReference>
<dbReference type="PANTHER" id="PTHR33570:SF2">
    <property type="entry name" value="CARBOXYMUCONOLACTONE DECARBOXYLASE-LIKE DOMAIN-CONTAINING PROTEIN"/>
    <property type="match status" value="1"/>
</dbReference>
<gene>
    <name evidence="2" type="ORF">E1284_00400</name>
</gene>
<dbReference type="RefSeq" id="WP_131935866.1">
    <property type="nucleotide sequence ID" value="NZ_BAAAMX010000002.1"/>
</dbReference>
<organism evidence="2 3">
    <name type="scientific">Actinomadura bangladeshensis</name>
    <dbReference type="NCBI Taxonomy" id="453573"/>
    <lineage>
        <taxon>Bacteria</taxon>
        <taxon>Bacillati</taxon>
        <taxon>Actinomycetota</taxon>
        <taxon>Actinomycetes</taxon>
        <taxon>Streptosporangiales</taxon>
        <taxon>Thermomonosporaceae</taxon>
        <taxon>Actinomadura</taxon>
    </lineage>
</organism>
<dbReference type="EMBL" id="SMJW01000001">
    <property type="protein sequence ID" value="TDC20380.1"/>
    <property type="molecule type" value="Genomic_DNA"/>
</dbReference>
<dbReference type="InterPro" id="IPR029032">
    <property type="entry name" value="AhpD-like"/>
</dbReference>
<evidence type="ECO:0000313" key="2">
    <source>
        <dbReference type="EMBL" id="TDC20380.1"/>
    </source>
</evidence>
<sequence length="126" mass="13715">MRSPEDVERGRARFAEIMSFPAPTSDVPFVRDGVVASVFGDLWTRDGLSDRDRRLISITCACQSAVPGAIEQHLRAALGSGDLSMAELQEFLLHFAYYAGWPRASQVHQILTALAAELGPETEAPA</sequence>
<proteinExistence type="predicted"/>
<evidence type="ECO:0000313" key="3">
    <source>
        <dbReference type="Proteomes" id="UP000295431"/>
    </source>
</evidence>
<accession>A0A4R4PES0</accession>
<dbReference type="InterPro" id="IPR003779">
    <property type="entry name" value="CMD-like"/>
</dbReference>
<keyword evidence="3" id="KW-1185">Reference proteome</keyword>
<dbReference type="GO" id="GO:0051920">
    <property type="term" value="F:peroxiredoxin activity"/>
    <property type="evidence" value="ECO:0007669"/>
    <property type="project" value="InterPro"/>
</dbReference>
<reference evidence="2 3" key="1">
    <citation type="submission" date="2019-03" db="EMBL/GenBank/DDBJ databases">
        <title>Draft genome sequences of novel Actinobacteria.</title>
        <authorList>
            <person name="Sahin N."/>
            <person name="Ay H."/>
            <person name="Saygin H."/>
        </authorList>
    </citation>
    <scope>NUCLEOTIDE SEQUENCE [LARGE SCALE GENOMIC DNA]</scope>
    <source>
        <strain evidence="2 3">DSM 45347</strain>
    </source>
</reference>
<dbReference type="AlphaFoldDB" id="A0A4R4PES0"/>